<dbReference type="SUPFAM" id="SSF51197">
    <property type="entry name" value="Clavaminate synthase-like"/>
    <property type="match status" value="1"/>
</dbReference>
<sequence>MSASEHLLKIKKEIAESFPNFEANATKAWRKVVTEIAQAAEQVVAAGPEYIPQVKFSEVATLSSERISEIKRKGTVVIKDVVDDTQAAGWKTSLEEFVKANPTGIQGFPEGNLQFFQLYWTRPQVEARSHPNMLATCAWLNNLYNSPPEANLEGVDLSTPLTYADRFRIRHPGGQWGAHPPHVDGGTIERWEDPVFRSCFNDILSGNWRSHDPYDLSGRLNARASIYHRPNQASIFRSFQGWLAISETGPTRGTLKVFPDVLLSNAYLILRPFFRSTVSPDAKDYLNTDNWKFGAYIPPLPQNYTNSIKDISTPDFPGLHVRDGGYSGPKPTPEEHPHMLLDKMMTSVPEVSPGDAVFWHCDVVHSVEPEHLGTVDSAVMYIPAVPSTPMNQAYVEKQRETFLKGVTPPDFPKVSVDEADLVGVGKVDDILSPMGRRAMGFPISVT</sequence>
<gene>
    <name evidence="1" type="ORF">V5O48_015700</name>
</gene>
<dbReference type="PANTHER" id="PTHR30613">
    <property type="entry name" value="UNCHARACTERIZED PROTEIN YBIU-RELATED"/>
    <property type="match status" value="1"/>
</dbReference>
<reference evidence="1 2" key="1">
    <citation type="submission" date="2024-02" db="EMBL/GenBank/DDBJ databases">
        <title>A draft genome for the cacao thread blight pathogen Marasmius crinis-equi.</title>
        <authorList>
            <person name="Cohen S.P."/>
            <person name="Baruah I.K."/>
            <person name="Amoako-Attah I."/>
            <person name="Bukari Y."/>
            <person name="Meinhardt L.W."/>
            <person name="Bailey B.A."/>
        </authorList>
    </citation>
    <scope>NUCLEOTIDE SEQUENCE [LARGE SCALE GENOMIC DNA]</scope>
    <source>
        <strain evidence="1 2">GH-76</strain>
    </source>
</reference>
<dbReference type="Proteomes" id="UP001465976">
    <property type="component" value="Unassembled WGS sequence"/>
</dbReference>
<comment type="caution">
    <text evidence="1">The sequence shown here is derived from an EMBL/GenBank/DDBJ whole genome shotgun (WGS) entry which is preliminary data.</text>
</comment>
<evidence type="ECO:0000313" key="1">
    <source>
        <dbReference type="EMBL" id="KAL0566316.1"/>
    </source>
</evidence>
<accession>A0ABR3EU63</accession>
<dbReference type="InterPro" id="IPR027443">
    <property type="entry name" value="IPNS-like_sf"/>
</dbReference>
<name>A0ABR3EU63_9AGAR</name>
<dbReference type="PANTHER" id="PTHR30613:SF1">
    <property type="entry name" value="DUF1479 DOMAIN PROTEIN (AFU_ORTHOLOGUE AFUA_5G09280)"/>
    <property type="match status" value="1"/>
</dbReference>
<dbReference type="InterPro" id="IPR010856">
    <property type="entry name" value="Gig2-like"/>
</dbReference>
<evidence type="ECO:0008006" key="3">
    <source>
        <dbReference type="Google" id="ProtNLM"/>
    </source>
</evidence>
<dbReference type="Pfam" id="PF07350">
    <property type="entry name" value="Gig2-like"/>
    <property type="match status" value="1"/>
</dbReference>
<protein>
    <recommendedName>
        <fullName evidence="3">DUF1479-domain-containing protein</fullName>
    </recommendedName>
</protein>
<proteinExistence type="predicted"/>
<keyword evidence="2" id="KW-1185">Reference proteome</keyword>
<organism evidence="1 2">
    <name type="scientific">Marasmius crinis-equi</name>
    <dbReference type="NCBI Taxonomy" id="585013"/>
    <lineage>
        <taxon>Eukaryota</taxon>
        <taxon>Fungi</taxon>
        <taxon>Dikarya</taxon>
        <taxon>Basidiomycota</taxon>
        <taxon>Agaricomycotina</taxon>
        <taxon>Agaricomycetes</taxon>
        <taxon>Agaricomycetidae</taxon>
        <taxon>Agaricales</taxon>
        <taxon>Marasmiineae</taxon>
        <taxon>Marasmiaceae</taxon>
        <taxon>Marasmius</taxon>
    </lineage>
</organism>
<dbReference type="EMBL" id="JBAHYK010001939">
    <property type="protein sequence ID" value="KAL0566316.1"/>
    <property type="molecule type" value="Genomic_DNA"/>
</dbReference>
<evidence type="ECO:0000313" key="2">
    <source>
        <dbReference type="Proteomes" id="UP001465976"/>
    </source>
</evidence>
<dbReference type="Gene3D" id="2.60.120.330">
    <property type="entry name" value="B-lactam Antibiotic, Isopenicillin N Synthase, Chain"/>
    <property type="match status" value="1"/>
</dbReference>